<dbReference type="PANTHER" id="PTHR15454">
    <property type="entry name" value="NISCHARIN RELATED"/>
    <property type="match status" value="1"/>
</dbReference>
<feature type="domain" description="PX" evidence="3">
    <location>
        <begin position="5"/>
        <end position="116"/>
    </location>
</feature>
<dbReference type="InterPro" id="IPR001683">
    <property type="entry name" value="PX_dom"/>
</dbReference>
<keyword evidence="5" id="KW-1185">Reference proteome</keyword>
<dbReference type="SUPFAM" id="SSF64268">
    <property type="entry name" value="PX domain"/>
    <property type="match status" value="1"/>
</dbReference>
<dbReference type="InterPro" id="IPR001611">
    <property type="entry name" value="Leu-rich_rpt"/>
</dbReference>
<dbReference type="FunFam" id="3.30.1520.10:FF:000020">
    <property type="entry name" value="nischarin isoform X1"/>
    <property type="match status" value="1"/>
</dbReference>
<dbReference type="InterPro" id="IPR032675">
    <property type="entry name" value="LRR_dom_sf"/>
</dbReference>
<comment type="caution">
    <text evidence="4">The sequence shown here is derived from an EMBL/GenBank/DDBJ whole genome shotgun (WGS) entry which is preliminary data.</text>
</comment>
<dbReference type="InterPro" id="IPR003591">
    <property type="entry name" value="Leu-rich_rpt_typical-subtyp"/>
</dbReference>
<dbReference type="EMBL" id="CADEPI010000482">
    <property type="protein sequence ID" value="CAB3386433.1"/>
    <property type="molecule type" value="Genomic_DNA"/>
</dbReference>
<dbReference type="SMART" id="SM00312">
    <property type="entry name" value="PX"/>
    <property type="match status" value="1"/>
</dbReference>
<proteinExistence type="predicted"/>
<gene>
    <name evidence="4" type="ORF">CLODIP_2_CD00656</name>
</gene>
<evidence type="ECO:0000313" key="5">
    <source>
        <dbReference type="Proteomes" id="UP000494165"/>
    </source>
</evidence>
<dbReference type="Pfam" id="PF00787">
    <property type="entry name" value="PX"/>
    <property type="match status" value="1"/>
</dbReference>
<dbReference type="Pfam" id="PF13855">
    <property type="entry name" value="LRR_8"/>
    <property type="match status" value="2"/>
</dbReference>
<evidence type="ECO:0000256" key="1">
    <source>
        <dbReference type="ARBA" id="ARBA00022614"/>
    </source>
</evidence>
<dbReference type="AlphaFoldDB" id="A0A8S1E1V2"/>
<keyword evidence="1" id="KW-0433">Leucine-rich repeat</keyword>
<organism evidence="4 5">
    <name type="scientific">Cloeon dipterum</name>
    <dbReference type="NCBI Taxonomy" id="197152"/>
    <lineage>
        <taxon>Eukaryota</taxon>
        <taxon>Metazoa</taxon>
        <taxon>Ecdysozoa</taxon>
        <taxon>Arthropoda</taxon>
        <taxon>Hexapoda</taxon>
        <taxon>Insecta</taxon>
        <taxon>Pterygota</taxon>
        <taxon>Palaeoptera</taxon>
        <taxon>Ephemeroptera</taxon>
        <taxon>Pisciforma</taxon>
        <taxon>Baetidae</taxon>
        <taxon>Cloeon</taxon>
    </lineage>
</organism>
<dbReference type="Proteomes" id="UP000494165">
    <property type="component" value="Unassembled WGS sequence"/>
</dbReference>
<evidence type="ECO:0000313" key="4">
    <source>
        <dbReference type="EMBL" id="CAB3386433.1"/>
    </source>
</evidence>
<dbReference type="PANTHER" id="PTHR15454:SF35">
    <property type="entry name" value="NISCHARIN"/>
    <property type="match status" value="1"/>
</dbReference>
<name>A0A8S1E1V2_9INSE</name>
<keyword evidence="2" id="KW-0677">Repeat</keyword>
<sequence>MANFLQHRNEIGLQIPYVERDIKVTIYVIHVTLGPVKWQVKHRYSAFAALHEILVADHGVAKDLLPPKKVIGNQDPVFIENRRAALETYLRSVMNFLKIAMPQELAFFLHFHQYEVLYLLQSMALQFFNEGDLLLQNSSSYKFTPLQLHAISERLRQPCPPVDIPDKRLDLSHVLDFCWQLTKVEIEGSNFPLNTSNLIQNNLPYNLSAFKSLRHLVMTEVNVTQIKDAQNIRAHVHSLAVHHSQLRSIATLAMCDALHKDVASAGEDYTWHRLTELDLSFNYLEEIDESFRLMAHVRKLKLSHNKLNRVTGLTHLPHLSELSLSANAFYSIKDLHCCLGNVVRLDLSENHISTLGGFSKLYSLERLDLARNTVSDVSEASHLSGLPNLEYLTLTGNPVSTTVDYRTRVLERLSSRAADIYLDNERPNQKEMDTIAILQVLRVVKEGRTPPPRTPST</sequence>
<evidence type="ECO:0000256" key="2">
    <source>
        <dbReference type="ARBA" id="ARBA00022737"/>
    </source>
</evidence>
<dbReference type="Gene3D" id="3.80.10.10">
    <property type="entry name" value="Ribonuclease Inhibitor"/>
    <property type="match status" value="2"/>
</dbReference>
<dbReference type="Gene3D" id="3.30.1520.10">
    <property type="entry name" value="Phox-like domain"/>
    <property type="match status" value="1"/>
</dbReference>
<dbReference type="GO" id="GO:0035091">
    <property type="term" value="F:phosphatidylinositol binding"/>
    <property type="evidence" value="ECO:0007669"/>
    <property type="project" value="InterPro"/>
</dbReference>
<dbReference type="OrthoDB" id="430293at2759"/>
<evidence type="ECO:0000259" key="3">
    <source>
        <dbReference type="PROSITE" id="PS50195"/>
    </source>
</evidence>
<dbReference type="PROSITE" id="PS50195">
    <property type="entry name" value="PX"/>
    <property type="match status" value="1"/>
</dbReference>
<dbReference type="SUPFAM" id="SSF52075">
    <property type="entry name" value="Outer arm dynein light chain 1"/>
    <property type="match status" value="1"/>
</dbReference>
<accession>A0A8S1E1V2</accession>
<reference evidence="4 5" key="1">
    <citation type="submission" date="2020-04" db="EMBL/GenBank/DDBJ databases">
        <authorList>
            <person name="Alioto T."/>
            <person name="Alioto T."/>
            <person name="Gomez Garrido J."/>
        </authorList>
    </citation>
    <scope>NUCLEOTIDE SEQUENCE [LARGE SCALE GENOMIC DNA]</scope>
</reference>
<dbReference type="InterPro" id="IPR036871">
    <property type="entry name" value="PX_dom_sf"/>
</dbReference>
<dbReference type="SMART" id="SM00369">
    <property type="entry name" value="LRR_TYP"/>
    <property type="match status" value="5"/>
</dbReference>
<dbReference type="PROSITE" id="PS51450">
    <property type="entry name" value="LRR"/>
    <property type="match status" value="4"/>
</dbReference>
<protein>
    <recommendedName>
        <fullName evidence="3">PX domain-containing protein</fullName>
    </recommendedName>
</protein>
<dbReference type="GO" id="GO:0005737">
    <property type="term" value="C:cytoplasm"/>
    <property type="evidence" value="ECO:0007669"/>
    <property type="project" value="TreeGrafter"/>
</dbReference>